<accession>A0A1G2P453</accession>
<dbReference type="EMBL" id="MHSK01000012">
    <property type="protein sequence ID" value="OHA42412.1"/>
    <property type="molecule type" value="Genomic_DNA"/>
</dbReference>
<feature type="domain" description="RNHCP" evidence="1">
    <location>
        <begin position="14"/>
        <end position="92"/>
    </location>
</feature>
<reference evidence="2 3" key="1">
    <citation type="journal article" date="2016" name="Nat. Commun.">
        <title>Thousands of microbial genomes shed light on interconnected biogeochemical processes in an aquifer system.</title>
        <authorList>
            <person name="Anantharaman K."/>
            <person name="Brown C.T."/>
            <person name="Hug L.A."/>
            <person name="Sharon I."/>
            <person name="Castelle C.J."/>
            <person name="Probst A.J."/>
            <person name="Thomas B.C."/>
            <person name="Singh A."/>
            <person name="Wilkins M.J."/>
            <person name="Karaoz U."/>
            <person name="Brodie E.L."/>
            <person name="Williams K.H."/>
            <person name="Hubbard S.S."/>
            <person name="Banfield J.F."/>
        </authorList>
    </citation>
    <scope>NUCLEOTIDE SEQUENCE [LARGE SCALE GENOMIC DNA]</scope>
</reference>
<gene>
    <name evidence="2" type="ORF">A3G52_01075</name>
</gene>
<comment type="caution">
    <text evidence="2">The sequence shown here is derived from an EMBL/GenBank/DDBJ whole genome shotgun (WGS) entry which is preliminary data.</text>
</comment>
<protein>
    <recommendedName>
        <fullName evidence="1">RNHCP domain-containing protein</fullName>
    </recommendedName>
</protein>
<name>A0A1G2P453_9BACT</name>
<sequence>MLELDLMGFVKRVENFKCEKCGQEIKGNGYTNHCPVCLWSKHTDIKPGDRKADCLGLMEPIEILSKKQDFHLIHKCLKCGLKKTNIMSGSDNIDLALNNAKNRNRFG</sequence>
<dbReference type="Proteomes" id="UP000177269">
    <property type="component" value="Unassembled WGS sequence"/>
</dbReference>
<dbReference type="Pfam" id="PF12647">
    <property type="entry name" value="RNHCP"/>
    <property type="match status" value="1"/>
</dbReference>
<proteinExistence type="predicted"/>
<evidence type="ECO:0000259" key="1">
    <source>
        <dbReference type="Pfam" id="PF12647"/>
    </source>
</evidence>
<evidence type="ECO:0000313" key="2">
    <source>
        <dbReference type="EMBL" id="OHA42412.1"/>
    </source>
</evidence>
<evidence type="ECO:0000313" key="3">
    <source>
        <dbReference type="Proteomes" id="UP000177269"/>
    </source>
</evidence>
<dbReference type="AlphaFoldDB" id="A0A1G2P453"/>
<organism evidence="2 3">
    <name type="scientific">Candidatus Taylorbacteria bacterium RIFCSPLOWO2_12_FULL_43_20</name>
    <dbReference type="NCBI Taxonomy" id="1802332"/>
    <lineage>
        <taxon>Bacteria</taxon>
        <taxon>Candidatus Tayloriibacteriota</taxon>
    </lineage>
</organism>
<dbReference type="InterPro" id="IPR024439">
    <property type="entry name" value="RNHCP"/>
</dbReference>